<evidence type="ECO:0000256" key="14">
    <source>
        <dbReference type="ARBA" id="ARBA00023201"/>
    </source>
</evidence>
<evidence type="ECO:0000256" key="7">
    <source>
        <dbReference type="ARBA" id="ARBA00022475"/>
    </source>
</evidence>
<keyword evidence="10 16" id="KW-1133">Transmembrane helix</keyword>
<dbReference type="NCBIfam" id="NF040909">
    <property type="entry name" value="OadG_rel_small"/>
    <property type="match status" value="1"/>
</dbReference>
<evidence type="ECO:0000256" key="8">
    <source>
        <dbReference type="ARBA" id="ARBA00022692"/>
    </source>
</evidence>
<dbReference type="Pfam" id="PF04277">
    <property type="entry name" value="OAD_gamma"/>
    <property type="match status" value="1"/>
</dbReference>
<comment type="cofactor">
    <cofactor evidence="1 16 17">
        <name>Na(+)</name>
        <dbReference type="ChEBI" id="CHEBI:29101"/>
    </cofactor>
</comment>
<keyword evidence="9 16" id="KW-1278">Translocase</keyword>
<dbReference type="InterPro" id="IPR005899">
    <property type="entry name" value="Na_pump_deCOase"/>
</dbReference>
<evidence type="ECO:0000256" key="2">
    <source>
        <dbReference type="ARBA" id="ARBA00003002"/>
    </source>
</evidence>
<comment type="similarity">
    <text evidence="4 16 17">Belongs to the OadG family.</text>
</comment>
<dbReference type="AlphaFoldDB" id="A0A266Q8X4"/>
<reference evidence="19" key="1">
    <citation type="submission" date="2017-05" db="EMBL/GenBank/DDBJ databases">
        <authorList>
            <person name="Barney B.M."/>
        </authorList>
    </citation>
    <scope>NUCLEOTIDE SEQUENCE [LARGE SCALE GENOMIC DNA]</scope>
    <source>
        <strain evidence="19">PSBB022</strain>
    </source>
</reference>
<comment type="caution">
    <text evidence="18">The sequence shown here is derived from an EMBL/GenBank/DDBJ whole genome shotgun (WGS) entry which is preliminary data.</text>
</comment>
<dbReference type="EC" id="7.2.4.2" evidence="16"/>
<evidence type="ECO:0000256" key="17">
    <source>
        <dbReference type="RuleBase" id="RU004278"/>
    </source>
</evidence>
<evidence type="ECO:0000256" key="1">
    <source>
        <dbReference type="ARBA" id="ARBA00001959"/>
    </source>
</evidence>
<keyword evidence="14 16" id="KW-0739">Sodium transport</keyword>
<evidence type="ECO:0000256" key="11">
    <source>
        <dbReference type="ARBA" id="ARBA00023053"/>
    </source>
</evidence>
<dbReference type="RefSeq" id="WP_078043619.1">
    <property type="nucleotide sequence ID" value="NZ_NHNI01000001.1"/>
</dbReference>
<evidence type="ECO:0000256" key="3">
    <source>
        <dbReference type="ARBA" id="ARBA00004162"/>
    </source>
</evidence>
<comment type="function">
    <text evidence="2 16 17">Catalyzes the decarboxylation of oxaloacetate coupled to Na(+) translocation.</text>
</comment>
<accession>A0A266Q8X4</accession>
<evidence type="ECO:0000313" key="18">
    <source>
        <dbReference type="EMBL" id="OZY86280.1"/>
    </source>
</evidence>
<evidence type="ECO:0000313" key="19">
    <source>
        <dbReference type="Proteomes" id="UP000216101"/>
    </source>
</evidence>
<evidence type="ECO:0000256" key="12">
    <source>
        <dbReference type="ARBA" id="ARBA00023065"/>
    </source>
</evidence>
<dbReference type="EMBL" id="NHNI01000001">
    <property type="protein sequence ID" value="OZY86280.1"/>
    <property type="molecule type" value="Genomic_DNA"/>
</dbReference>
<dbReference type="GO" id="GO:0005886">
    <property type="term" value="C:plasma membrane"/>
    <property type="evidence" value="ECO:0007669"/>
    <property type="project" value="UniProtKB-SubCell"/>
</dbReference>
<keyword evidence="11 16" id="KW-0915">Sodium</keyword>
<evidence type="ECO:0000256" key="9">
    <source>
        <dbReference type="ARBA" id="ARBA00022967"/>
    </source>
</evidence>
<comment type="subcellular location">
    <subcellularLocation>
        <location evidence="3 16 17">Cell membrane</location>
        <topology evidence="3 16 17">Single-pass membrane protein</topology>
    </subcellularLocation>
</comment>
<dbReference type="HAMAP" id="MF_00404">
    <property type="entry name" value="OadG"/>
    <property type="match status" value="1"/>
</dbReference>
<keyword evidence="7 16" id="KW-1003">Cell membrane</keyword>
<keyword evidence="12 16" id="KW-0406">Ion transport</keyword>
<dbReference type="GO" id="GO:0015451">
    <property type="term" value="F:decarboxylation-driven active transmembrane transporter activity"/>
    <property type="evidence" value="ECO:0007669"/>
    <property type="project" value="UniProtKB-EC"/>
</dbReference>
<evidence type="ECO:0000256" key="15">
    <source>
        <dbReference type="ARBA" id="ARBA00048176"/>
    </source>
</evidence>
<dbReference type="GO" id="GO:0015081">
    <property type="term" value="F:sodium ion transmembrane transporter activity"/>
    <property type="evidence" value="ECO:0007669"/>
    <property type="project" value="UniProtKB-UniRule"/>
</dbReference>
<dbReference type="InterPro" id="IPR023424">
    <property type="entry name" value="OadG"/>
</dbReference>
<evidence type="ECO:0000256" key="16">
    <source>
        <dbReference type="HAMAP-Rule" id="MF_00404"/>
    </source>
</evidence>
<dbReference type="GO" id="GO:0008948">
    <property type="term" value="F:oxaloacetate decarboxylase activity"/>
    <property type="evidence" value="ECO:0007669"/>
    <property type="project" value="UniProtKB-UniRule"/>
</dbReference>
<evidence type="ECO:0000256" key="10">
    <source>
        <dbReference type="ARBA" id="ARBA00022989"/>
    </source>
</evidence>
<evidence type="ECO:0000256" key="13">
    <source>
        <dbReference type="ARBA" id="ARBA00023136"/>
    </source>
</evidence>
<dbReference type="Proteomes" id="UP000216101">
    <property type="component" value="Unassembled WGS sequence"/>
</dbReference>
<comment type="subunit">
    <text evidence="5 16">Heterotrimer of an alpha, a beta and a gamma subunit.</text>
</comment>
<organism evidence="18 19">
    <name type="scientific">Cellvibrio mixtus</name>
    <dbReference type="NCBI Taxonomy" id="39650"/>
    <lineage>
        <taxon>Bacteria</taxon>
        <taxon>Pseudomonadati</taxon>
        <taxon>Pseudomonadota</taxon>
        <taxon>Gammaproteobacteria</taxon>
        <taxon>Cellvibrionales</taxon>
        <taxon>Cellvibrionaceae</taxon>
        <taxon>Cellvibrio</taxon>
    </lineage>
</organism>
<keyword evidence="19" id="KW-1185">Reference proteome</keyword>
<keyword evidence="13 16" id="KW-0472">Membrane</keyword>
<name>A0A266Q8X4_9GAMM</name>
<keyword evidence="6 16" id="KW-0813">Transport</keyword>
<sequence length="84" mass="9452">MQATLFEQALDLLIFGMGTVFVFLVLLVIAVNMMSRFVETFFPETVIEETPNIKRTLATDTLDPTTLAVIQAAIHQHRDKQSRG</sequence>
<keyword evidence="8 16" id="KW-0812">Transmembrane</keyword>
<dbReference type="GO" id="GO:0036376">
    <property type="term" value="P:sodium ion export across plasma membrane"/>
    <property type="evidence" value="ECO:0007669"/>
    <property type="project" value="InterPro"/>
</dbReference>
<dbReference type="NCBIfam" id="TIGR01195">
    <property type="entry name" value="oadG_fam"/>
    <property type="match status" value="1"/>
</dbReference>
<feature type="transmembrane region" description="Helical" evidence="16 17">
    <location>
        <begin position="12"/>
        <end position="31"/>
    </location>
</feature>
<gene>
    <name evidence="16" type="primary">oadG</name>
    <name evidence="18" type="ORF">CBP51_04440</name>
</gene>
<evidence type="ECO:0000256" key="4">
    <source>
        <dbReference type="ARBA" id="ARBA00005844"/>
    </source>
</evidence>
<evidence type="ECO:0000256" key="5">
    <source>
        <dbReference type="ARBA" id="ARBA00011869"/>
    </source>
</evidence>
<proteinExistence type="inferred from homology"/>
<comment type="catalytic activity">
    <reaction evidence="15 16 17">
        <text>oxaloacetate + 2 Na(+)(in) + H(+) = pyruvate + 2 Na(+)(out) + CO2</text>
        <dbReference type="Rhea" id="RHEA:57724"/>
        <dbReference type="ChEBI" id="CHEBI:15361"/>
        <dbReference type="ChEBI" id="CHEBI:15378"/>
        <dbReference type="ChEBI" id="CHEBI:16452"/>
        <dbReference type="ChEBI" id="CHEBI:16526"/>
        <dbReference type="ChEBI" id="CHEBI:29101"/>
        <dbReference type="EC" id="7.2.4.2"/>
    </reaction>
</comment>
<protein>
    <recommendedName>
        <fullName evidence="16">Probable oxaloacetate decarboxylase gamma chain</fullName>
        <ecNumber evidence="16">7.2.4.2</ecNumber>
    </recommendedName>
</protein>
<evidence type="ECO:0000256" key="6">
    <source>
        <dbReference type="ARBA" id="ARBA00022448"/>
    </source>
</evidence>